<feature type="domain" description="Thioredoxin" evidence="8">
    <location>
        <begin position="5"/>
        <end position="189"/>
    </location>
</feature>
<organism evidence="9 10">
    <name type="scientific">Nakaseomyces bracarensis</name>
    <dbReference type="NCBI Taxonomy" id="273131"/>
    <lineage>
        <taxon>Eukaryota</taxon>
        <taxon>Fungi</taxon>
        <taxon>Dikarya</taxon>
        <taxon>Ascomycota</taxon>
        <taxon>Saccharomycotina</taxon>
        <taxon>Saccharomycetes</taxon>
        <taxon>Saccharomycetales</taxon>
        <taxon>Saccharomycetaceae</taxon>
        <taxon>Nakaseomyces</taxon>
    </lineage>
</organism>
<evidence type="ECO:0000256" key="4">
    <source>
        <dbReference type="ARBA" id="ARBA00023002"/>
    </source>
</evidence>
<dbReference type="Proteomes" id="UP001623330">
    <property type="component" value="Unassembled WGS sequence"/>
</dbReference>
<evidence type="ECO:0000259" key="8">
    <source>
        <dbReference type="PROSITE" id="PS51352"/>
    </source>
</evidence>
<reference evidence="9 10" key="1">
    <citation type="submission" date="2024-05" db="EMBL/GenBank/DDBJ databases">
        <title>Long read based assembly of the Candida bracarensis genome reveals expanded adhesin content.</title>
        <authorList>
            <person name="Marcet-Houben M."/>
            <person name="Ksiezopolska E."/>
            <person name="Gabaldon T."/>
        </authorList>
    </citation>
    <scope>NUCLEOTIDE SEQUENCE [LARGE SCALE GENOMIC DNA]</scope>
    <source>
        <strain evidence="9 10">CBM6</strain>
    </source>
</reference>
<dbReference type="PRINTS" id="PR01011">
    <property type="entry name" value="GLUTPROXDASE"/>
</dbReference>
<dbReference type="PROSITE" id="PS51352">
    <property type="entry name" value="THIOREDOXIN_2"/>
    <property type="match status" value="1"/>
</dbReference>
<keyword evidence="5" id="KW-0676">Redox-active center</keyword>
<dbReference type="Pfam" id="PF00255">
    <property type="entry name" value="GSHPx"/>
    <property type="match status" value="1"/>
</dbReference>
<dbReference type="InterPro" id="IPR029760">
    <property type="entry name" value="GPX_CS"/>
</dbReference>
<accession>A0ABR4NYZ8</accession>
<proteinExistence type="inferred from homology"/>
<keyword evidence="4 7" id="KW-0560">Oxidoreductase</keyword>
<protein>
    <recommendedName>
        <fullName evidence="7">Glutathione peroxidase</fullName>
    </recommendedName>
</protein>
<gene>
    <name evidence="9" type="ORF">RNJ44_03972</name>
</gene>
<comment type="catalytic activity">
    <reaction evidence="6">
        <text>a hydroperoxide + [thioredoxin]-dithiol = an alcohol + [thioredoxin]-disulfide + H2O</text>
        <dbReference type="Rhea" id="RHEA:62620"/>
        <dbReference type="Rhea" id="RHEA-COMP:10698"/>
        <dbReference type="Rhea" id="RHEA-COMP:10700"/>
        <dbReference type="ChEBI" id="CHEBI:15377"/>
        <dbReference type="ChEBI" id="CHEBI:29950"/>
        <dbReference type="ChEBI" id="CHEBI:30879"/>
        <dbReference type="ChEBI" id="CHEBI:35924"/>
        <dbReference type="ChEBI" id="CHEBI:50058"/>
        <dbReference type="EC" id="1.11.1.24"/>
    </reaction>
</comment>
<evidence type="ECO:0000256" key="5">
    <source>
        <dbReference type="ARBA" id="ARBA00023284"/>
    </source>
</evidence>
<dbReference type="Gene3D" id="3.40.30.10">
    <property type="entry name" value="Glutaredoxin"/>
    <property type="match status" value="1"/>
</dbReference>
<dbReference type="InterPro" id="IPR036249">
    <property type="entry name" value="Thioredoxin-like_sf"/>
</dbReference>
<evidence type="ECO:0000313" key="9">
    <source>
        <dbReference type="EMBL" id="KAL3233932.1"/>
    </source>
</evidence>
<comment type="similarity">
    <text evidence="1 7">Belongs to the glutathione peroxidase family.</text>
</comment>
<dbReference type="InterPro" id="IPR000889">
    <property type="entry name" value="Glutathione_peroxidase"/>
</dbReference>
<dbReference type="PROSITE" id="PS51355">
    <property type="entry name" value="GLUTATHIONE_PEROXID_3"/>
    <property type="match status" value="1"/>
</dbReference>
<evidence type="ECO:0000256" key="3">
    <source>
        <dbReference type="ARBA" id="ARBA00022862"/>
    </source>
</evidence>
<dbReference type="PANTHER" id="PTHR11592:SF78">
    <property type="entry name" value="GLUTATHIONE PEROXIDASE"/>
    <property type="match status" value="1"/>
</dbReference>
<dbReference type="InterPro" id="IPR029759">
    <property type="entry name" value="GPX_AS"/>
</dbReference>
<evidence type="ECO:0000256" key="6">
    <source>
        <dbReference type="ARBA" id="ARBA00049091"/>
    </source>
</evidence>
<dbReference type="PROSITE" id="PS00460">
    <property type="entry name" value="GLUTATHIONE_PEROXID_1"/>
    <property type="match status" value="1"/>
</dbReference>
<dbReference type="PANTHER" id="PTHR11592">
    <property type="entry name" value="GLUTATHIONE PEROXIDASE"/>
    <property type="match status" value="1"/>
</dbReference>
<keyword evidence="2 7" id="KW-0575">Peroxidase</keyword>
<keyword evidence="3" id="KW-0049">Antioxidant</keyword>
<dbReference type="SUPFAM" id="SSF52833">
    <property type="entry name" value="Thioredoxin-like"/>
    <property type="match status" value="1"/>
</dbReference>
<dbReference type="CDD" id="cd00340">
    <property type="entry name" value="GSH_Peroxidase"/>
    <property type="match status" value="1"/>
</dbReference>
<dbReference type="PROSITE" id="PS00763">
    <property type="entry name" value="GLUTATHIONE_PEROXID_2"/>
    <property type="match status" value="1"/>
</dbReference>
<comment type="caution">
    <text evidence="9">The sequence shown here is derived from an EMBL/GenBank/DDBJ whole genome shotgun (WGS) entry which is preliminary data.</text>
</comment>
<evidence type="ECO:0000256" key="7">
    <source>
        <dbReference type="RuleBase" id="RU000499"/>
    </source>
</evidence>
<evidence type="ECO:0000256" key="1">
    <source>
        <dbReference type="ARBA" id="ARBA00006926"/>
    </source>
</evidence>
<dbReference type="InterPro" id="IPR013766">
    <property type="entry name" value="Thioredoxin_domain"/>
</dbReference>
<evidence type="ECO:0000256" key="2">
    <source>
        <dbReference type="ARBA" id="ARBA00022559"/>
    </source>
</evidence>
<keyword evidence="10" id="KW-1185">Reference proteome</keyword>
<evidence type="ECO:0000313" key="10">
    <source>
        <dbReference type="Proteomes" id="UP001623330"/>
    </source>
</evidence>
<name>A0ABR4NYZ8_9SACH</name>
<dbReference type="EMBL" id="JBEVYD010000004">
    <property type="protein sequence ID" value="KAL3233932.1"/>
    <property type="molecule type" value="Genomic_DNA"/>
</dbReference>
<dbReference type="PIRSF" id="PIRSF000303">
    <property type="entry name" value="Glutathion_perox"/>
    <property type="match status" value="1"/>
</dbReference>
<sequence>MLLVTRNIARRQLFTFRRTTKGPLGNMSTTGEFYNLSPIDGSGKPLPFESLKGKVILIVNTASNCGFTPQYLQLEAMYKKFKDQDFIVLGFPCNQFGHQEPGSDVEIQSFCTARYQTTFPIMKKIDVNGPKEDPVYKYLKSQKPGMLGLKGIKWNFEKFLVDRNGNVVERYPSLTNPSSIEPVIEQLLKETD</sequence>